<reference evidence="6 7" key="1">
    <citation type="submission" date="2019-03" db="EMBL/GenBank/DDBJ databases">
        <title>Genomic Encyclopedia of Type Strains, Phase IV (KMG-IV): sequencing the most valuable type-strain genomes for metagenomic binning, comparative biology and taxonomic classification.</title>
        <authorList>
            <person name="Goeker M."/>
        </authorList>
    </citation>
    <scope>NUCLEOTIDE SEQUENCE [LARGE SCALE GENOMIC DNA]</scope>
    <source>
        <strain evidence="6 7">DSM 29487</strain>
    </source>
</reference>
<evidence type="ECO:0000256" key="3">
    <source>
        <dbReference type="ARBA" id="ARBA00023027"/>
    </source>
</evidence>
<gene>
    <name evidence="5" type="primary">kptA</name>
    <name evidence="6" type="ORF">EDD60_11283</name>
</gene>
<dbReference type="SUPFAM" id="SSF56399">
    <property type="entry name" value="ADP-ribosylation"/>
    <property type="match status" value="1"/>
</dbReference>
<dbReference type="Gene3D" id="1.10.10.970">
    <property type="entry name" value="RNA 2'-phosphotransferase, Tpt1/KptA family, N-terminal domain"/>
    <property type="match status" value="1"/>
</dbReference>
<protein>
    <recommendedName>
        <fullName evidence="5">Probable RNA 2'-phosphotransferase</fullName>
        <ecNumber evidence="5">2.7.1.-</ecNumber>
    </recommendedName>
</protein>
<organism evidence="6 7">
    <name type="scientific">Longibaculum muris</name>
    <dbReference type="NCBI Taxonomy" id="1796628"/>
    <lineage>
        <taxon>Bacteria</taxon>
        <taxon>Bacillati</taxon>
        <taxon>Bacillota</taxon>
        <taxon>Erysipelotrichia</taxon>
        <taxon>Erysipelotrichales</taxon>
        <taxon>Coprobacillaceae</taxon>
        <taxon>Longibaculum</taxon>
    </lineage>
</organism>
<dbReference type="GO" id="GO:0006388">
    <property type="term" value="P:tRNA splicing, via endonucleolytic cleavage and ligation"/>
    <property type="evidence" value="ECO:0007669"/>
    <property type="project" value="UniProtKB-UniRule"/>
</dbReference>
<dbReference type="GO" id="GO:0003950">
    <property type="term" value="F:NAD+ poly-ADP-ribosyltransferase activity"/>
    <property type="evidence" value="ECO:0007669"/>
    <property type="project" value="InterPro"/>
</dbReference>
<evidence type="ECO:0000256" key="2">
    <source>
        <dbReference type="ARBA" id="ARBA00022679"/>
    </source>
</evidence>
<keyword evidence="3 5" id="KW-0520">NAD</keyword>
<evidence type="ECO:0000256" key="5">
    <source>
        <dbReference type="HAMAP-Rule" id="MF_00299"/>
    </source>
</evidence>
<evidence type="ECO:0000313" key="7">
    <source>
        <dbReference type="Proteomes" id="UP000295515"/>
    </source>
</evidence>
<dbReference type="EC" id="2.7.1.-" evidence="5"/>
<dbReference type="Gene3D" id="3.20.170.30">
    <property type="match status" value="1"/>
</dbReference>
<comment type="caution">
    <text evidence="6">The sequence shown here is derived from an EMBL/GenBank/DDBJ whole genome shotgun (WGS) entry which is preliminary data.</text>
</comment>
<dbReference type="PANTHER" id="PTHR12684">
    <property type="entry name" value="PUTATIVE PHOSPHOTRANSFERASE"/>
    <property type="match status" value="1"/>
</dbReference>
<dbReference type="InterPro" id="IPR022928">
    <property type="entry name" value="RNA_2'-PTrans_KptA"/>
</dbReference>
<accession>A0A4R3YZ61</accession>
<keyword evidence="7" id="KW-1185">Reference proteome</keyword>
<dbReference type="HAMAP" id="MF_00299">
    <property type="entry name" value="KptA"/>
    <property type="match status" value="1"/>
</dbReference>
<dbReference type="RefSeq" id="WP_066451087.1">
    <property type="nucleotide sequence ID" value="NZ_JANKBF010000007.1"/>
</dbReference>
<dbReference type="GO" id="GO:0000215">
    <property type="term" value="F:tRNA 2'-phosphotransferase activity"/>
    <property type="evidence" value="ECO:0007669"/>
    <property type="project" value="TreeGrafter"/>
</dbReference>
<comment type="similarity">
    <text evidence="1 5">Belongs to the KptA/TPT1 family.</text>
</comment>
<keyword evidence="2 5" id="KW-0808">Transferase</keyword>
<evidence type="ECO:0000256" key="1">
    <source>
        <dbReference type="ARBA" id="ARBA00009836"/>
    </source>
</evidence>
<dbReference type="Pfam" id="PF01885">
    <property type="entry name" value="PTS_2-RNA"/>
    <property type="match status" value="1"/>
</dbReference>
<dbReference type="GeneID" id="98915638"/>
<dbReference type="AlphaFoldDB" id="A0A4R3YZ61"/>
<dbReference type="PANTHER" id="PTHR12684:SF2">
    <property type="entry name" value="TRNA 2'-PHOSPHOTRANSFERASE 1"/>
    <property type="match status" value="1"/>
</dbReference>
<name>A0A4R3YZ61_9FIRM</name>
<proteinExistence type="inferred from homology"/>
<dbReference type="InterPro" id="IPR002745">
    <property type="entry name" value="Ptrans_KptA/Tpt1"/>
</dbReference>
<dbReference type="InterPro" id="IPR042081">
    <property type="entry name" value="RNA_2'-PTrans_C"/>
</dbReference>
<evidence type="ECO:0000256" key="4">
    <source>
        <dbReference type="ARBA" id="ARBA00025212"/>
    </source>
</evidence>
<evidence type="ECO:0000313" key="6">
    <source>
        <dbReference type="EMBL" id="TCV98587.1"/>
    </source>
</evidence>
<dbReference type="EMBL" id="SMCQ01000012">
    <property type="protein sequence ID" value="TCV98587.1"/>
    <property type="molecule type" value="Genomic_DNA"/>
</dbReference>
<dbReference type="Proteomes" id="UP000295515">
    <property type="component" value="Unassembled WGS sequence"/>
</dbReference>
<sequence>MNYVKLGKEISYALRHHPEKYHLDMDDEGWVVVNQLLDALKDKYGILDEEDIIDLMNHSDKQRYELKNHRIRAYYGHSFKKKIKKESQIPPQILYHGTAKRFLSSIMKEGLKPMNRQYVHLSQDKETAYLVGSRHDQNPVILQIDAYKAYQDGIAFYLGNETVWLSEALPSQYIKMLNHLD</sequence>
<dbReference type="InterPro" id="IPR042080">
    <property type="entry name" value="RNA_2'-PTrans_N"/>
</dbReference>
<comment type="function">
    <text evidence="4 5">Removes the 2'-phosphate from RNA via an intermediate in which the phosphate is ADP-ribosylated by NAD followed by a presumed transesterification to release the RNA and generate ADP-ribose 1''-2''-cyclic phosphate (APPR&gt;P). May function as an ADP-ribosylase.</text>
</comment>